<dbReference type="Pfam" id="PF07963">
    <property type="entry name" value="N_methyl"/>
    <property type="match status" value="1"/>
</dbReference>
<dbReference type="Pfam" id="PF12019">
    <property type="entry name" value="GspH"/>
    <property type="match status" value="1"/>
</dbReference>
<keyword evidence="8 11" id="KW-0472">Membrane</keyword>
<evidence type="ECO:0000256" key="2">
    <source>
        <dbReference type="ARBA" id="ARBA00021549"/>
    </source>
</evidence>
<dbReference type="RefSeq" id="WP_018678800.1">
    <property type="nucleotide sequence ID" value="NZ_AYEV01000031.1"/>
</dbReference>
<keyword evidence="14" id="KW-1185">Reference proteome</keyword>
<evidence type="ECO:0000256" key="7">
    <source>
        <dbReference type="ARBA" id="ARBA00022989"/>
    </source>
</evidence>
<feature type="transmembrane region" description="Helical" evidence="11">
    <location>
        <begin position="6"/>
        <end position="27"/>
    </location>
</feature>
<dbReference type="PROSITE" id="PS00409">
    <property type="entry name" value="PROKAR_NTER_METHYL"/>
    <property type="match status" value="1"/>
</dbReference>
<evidence type="ECO:0000313" key="13">
    <source>
        <dbReference type="EMBL" id="ESK54392.1"/>
    </source>
</evidence>
<keyword evidence="6 11" id="KW-0812">Transmembrane</keyword>
<dbReference type="GO" id="GO:0015627">
    <property type="term" value="C:type II protein secretion system complex"/>
    <property type="evidence" value="ECO:0007669"/>
    <property type="project" value="InterPro"/>
</dbReference>
<evidence type="ECO:0000256" key="3">
    <source>
        <dbReference type="ARBA" id="ARBA00022475"/>
    </source>
</evidence>
<dbReference type="InterPro" id="IPR045584">
    <property type="entry name" value="Pilin-like"/>
</dbReference>
<dbReference type="Gene3D" id="3.55.40.10">
    <property type="entry name" value="minor pseudopilin epsh domain"/>
    <property type="match status" value="1"/>
</dbReference>
<gene>
    <name evidence="13" type="ORF">F990_02751</name>
</gene>
<evidence type="ECO:0000256" key="11">
    <source>
        <dbReference type="SAM" id="Phobius"/>
    </source>
</evidence>
<dbReference type="STRING" id="202955.GCA_000759995_01410"/>
<dbReference type="Proteomes" id="UP000017404">
    <property type="component" value="Unassembled WGS sequence"/>
</dbReference>
<dbReference type="InterPro" id="IPR012902">
    <property type="entry name" value="N_methyl_site"/>
</dbReference>
<dbReference type="OrthoDB" id="5587184at2"/>
<keyword evidence="4" id="KW-0488">Methylation</keyword>
<sequence length="177" mass="18827">MGTNRGFTLIELMVTLSIVVIITIMAAPSFGNMMTRQKLDTSARDFMAVLNQGRSQATVLRSTVAVCPSKLATDANFTKDKCAQAAIPEYTATSGLPPVASLTPAQKAEILNNRVFLVDLDPKINVESTSASFILFNATGGIAAEKNFKICSSGNKYSITITRLGNLTQAKSTGVCI</sequence>
<dbReference type="AlphaFoldDB" id="V2UWM9"/>
<evidence type="ECO:0000256" key="9">
    <source>
        <dbReference type="ARBA" id="ARBA00025772"/>
    </source>
</evidence>
<evidence type="ECO:0000256" key="4">
    <source>
        <dbReference type="ARBA" id="ARBA00022481"/>
    </source>
</evidence>
<dbReference type="EMBL" id="AYEV01000031">
    <property type="protein sequence ID" value="ESK54392.1"/>
    <property type="molecule type" value="Genomic_DNA"/>
</dbReference>
<evidence type="ECO:0000259" key="12">
    <source>
        <dbReference type="Pfam" id="PF12019"/>
    </source>
</evidence>
<keyword evidence="7 11" id="KW-1133">Transmembrane helix</keyword>
<keyword evidence="3" id="KW-1003">Cell membrane</keyword>
<evidence type="ECO:0000256" key="5">
    <source>
        <dbReference type="ARBA" id="ARBA00022519"/>
    </source>
</evidence>
<keyword evidence="5" id="KW-0997">Cell inner membrane</keyword>
<comment type="caution">
    <text evidence="13">The sequence shown here is derived from an EMBL/GenBank/DDBJ whole genome shotgun (WGS) entry which is preliminary data.</text>
</comment>
<evidence type="ECO:0000256" key="10">
    <source>
        <dbReference type="ARBA" id="ARBA00030775"/>
    </source>
</evidence>
<dbReference type="GO" id="GO:0015628">
    <property type="term" value="P:protein secretion by the type II secretion system"/>
    <property type="evidence" value="ECO:0007669"/>
    <property type="project" value="InterPro"/>
</dbReference>
<evidence type="ECO:0000256" key="8">
    <source>
        <dbReference type="ARBA" id="ARBA00023136"/>
    </source>
</evidence>
<dbReference type="SUPFAM" id="SSF54523">
    <property type="entry name" value="Pili subunits"/>
    <property type="match status" value="1"/>
</dbReference>
<dbReference type="GO" id="GO:0005886">
    <property type="term" value="C:plasma membrane"/>
    <property type="evidence" value="ECO:0007669"/>
    <property type="project" value="UniProtKB-SubCell"/>
</dbReference>
<comment type="similarity">
    <text evidence="9">Belongs to the GSP H family.</text>
</comment>
<reference evidence="13 14" key="1">
    <citation type="submission" date="2013-10" db="EMBL/GenBank/DDBJ databases">
        <title>The Genome Sequence of Acinetobacter tjernbergiae CIP107465.</title>
        <authorList>
            <consortium name="The Broad Institute Genomics Platform"/>
            <consortium name="The Broad Institute Genome Sequencing Center for Infectious Disease"/>
            <person name="Cerqueira G."/>
            <person name="Feldgarden M."/>
            <person name="Courvalin P."/>
            <person name="Grillot-Courvalin C."/>
            <person name="Clermont D."/>
            <person name="Rocha E."/>
            <person name="Yoon E.-J."/>
            <person name="Nemec A."/>
            <person name="Young S.K."/>
            <person name="Zeng Q."/>
            <person name="Gargeya S."/>
            <person name="Fitzgerald M."/>
            <person name="Abouelleil A."/>
            <person name="Alvarado L."/>
            <person name="Berlin A.M."/>
            <person name="Chapman S.B."/>
            <person name="Gainer-Dewar J."/>
            <person name="Goldberg J."/>
            <person name="Gnerre S."/>
            <person name="Griggs A."/>
            <person name="Gujja S."/>
            <person name="Hansen M."/>
            <person name="Howarth C."/>
            <person name="Imamovic A."/>
            <person name="Ireland A."/>
            <person name="Larimer J."/>
            <person name="McCowan C."/>
            <person name="Murphy C."/>
            <person name="Pearson M."/>
            <person name="Poon T.W."/>
            <person name="Priest M."/>
            <person name="Roberts A."/>
            <person name="Saif S."/>
            <person name="Shea T."/>
            <person name="Sykes S."/>
            <person name="Wortman J."/>
            <person name="Nusbaum C."/>
            <person name="Birren B."/>
        </authorList>
    </citation>
    <scope>NUCLEOTIDE SEQUENCE [LARGE SCALE GENOMIC DNA]</scope>
    <source>
        <strain evidence="13 14">CIP 107465</strain>
    </source>
</reference>
<name>V2UWM9_9GAMM</name>
<proteinExistence type="inferred from homology"/>
<organism evidence="13 14">
    <name type="scientific">Acinetobacter tjernbergiae DSM 14971 = CIP 107465</name>
    <dbReference type="NCBI Taxonomy" id="1120928"/>
    <lineage>
        <taxon>Bacteria</taxon>
        <taxon>Pseudomonadati</taxon>
        <taxon>Pseudomonadota</taxon>
        <taxon>Gammaproteobacteria</taxon>
        <taxon>Moraxellales</taxon>
        <taxon>Moraxellaceae</taxon>
        <taxon>Acinetobacter</taxon>
    </lineage>
</organism>
<evidence type="ECO:0000313" key="14">
    <source>
        <dbReference type="Proteomes" id="UP000017404"/>
    </source>
</evidence>
<dbReference type="PATRIC" id="fig|1120928.5.peg.2780"/>
<comment type="subcellular location">
    <subcellularLocation>
        <location evidence="1">Cell inner membrane</location>
        <topology evidence="1">Single-pass membrane protein</topology>
    </subcellularLocation>
</comment>
<protein>
    <recommendedName>
        <fullName evidence="2">Type II secretion system protein H</fullName>
    </recommendedName>
    <alternativeName>
        <fullName evidence="10">General secretion pathway protein H</fullName>
    </alternativeName>
</protein>
<evidence type="ECO:0000256" key="1">
    <source>
        <dbReference type="ARBA" id="ARBA00004377"/>
    </source>
</evidence>
<dbReference type="InterPro" id="IPR022346">
    <property type="entry name" value="T2SS_GspH"/>
</dbReference>
<evidence type="ECO:0000256" key="6">
    <source>
        <dbReference type="ARBA" id="ARBA00022692"/>
    </source>
</evidence>
<dbReference type="NCBIfam" id="TIGR02532">
    <property type="entry name" value="IV_pilin_GFxxxE"/>
    <property type="match status" value="1"/>
</dbReference>
<dbReference type="eggNOG" id="COG4970">
    <property type="taxonomic scope" value="Bacteria"/>
</dbReference>
<accession>V2UWM9</accession>
<feature type="domain" description="General secretion pathway GspH" evidence="12">
    <location>
        <begin position="43"/>
        <end position="165"/>
    </location>
</feature>